<gene>
    <name evidence="3" type="ORF">CP975_02315</name>
</gene>
<dbReference type="Pfam" id="PF13561">
    <property type="entry name" value="adh_short_C2"/>
    <property type="match status" value="1"/>
</dbReference>
<evidence type="ECO:0000313" key="4">
    <source>
        <dbReference type="Proteomes" id="UP000326553"/>
    </source>
</evidence>
<evidence type="ECO:0000256" key="1">
    <source>
        <dbReference type="ARBA" id="ARBA00006484"/>
    </source>
</evidence>
<dbReference type="SUPFAM" id="SSF51735">
    <property type="entry name" value="NAD(P)-binding Rossmann-fold domains"/>
    <property type="match status" value="1"/>
</dbReference>
<dbReference type="RefSeq" id="WP_150476515.1">
    <property type="nucleotide sequence ID" value="NZ_CP023695.1"/>
</dbReference>
<organism evidence="3 4">
    <name type="scientific">Streptomyces alboniger</name>
    <dbReference type="NCBI Taxonomy" id="132473"/>
    <lineage>
        <taxon>Bacteria</taxon>
        <taxon>Bacillati</taxon>
        <taxon>Actinomycetota</taxon>
        <taxon>Actinomycetes</taxon>
        <taxon>Kitasatosporales</taxon>
        <taxon>Streptomycetaceae</taxon>
        <taxon>Streptomyces</taxon>
        <taxon>Streptomyces aurantiacus group</taxon>
    </lineage>
</organism>
<dbReference type="PRINTS" id="PR00080">
    <property type="entry name" value="SDRFAMILY"/>
</dbReference>
<keyword evidence="2" id="KW-0560">Oxidoreductase</keyword>
<dbReference type="NCBIfam" id="NF009093">
    <property type="entry name" value="PRK12429.1"/>
    <property type="match status" value="1"/>
</dbReference>
<sequence>MTRESASSQLLGSTVTATGVANLSGRAALVTGGGSGIGLACAAALAAAGADVHVVDLDAEKAKTVADAIGGVAHTADLADPDVIDTLPSDIDILVNNAGLQHVAALHEFPPDRFALMQQVMVTAPFLLIRRVLPHMYAGGWGRVINMSSVHGLRASAFKSAYVTAKHALEGLSKVTAVEGAPHGVTSNCVNPGYVRTPLVEGQIKDQAAAHGISPGDVLSDVLLTRAPVKRLLEAEEVAAAALWLCGPHTSYITGASLPMDGGWGAS</sequence>
<dbReference type="EMBL" id="CP023695">
    <property type="protein sequence ID" value="QEV16495.1"/>
    <property type="molecule type" value="Genomic_DNA"/>
</dbReference>
<evidence type="ECO:0000313" key="3">
    <source>
        <dbReference type="EMBL" id="QEV16495.1"/>
    </source>
</evidence>
<evidence type="ECO:0000256" key="2">
    <source>
        <dbReference type="ARBA" id="ARBA00023002"/>
    </source>
</evidence>
<dbReference type="InterPro" id="IPR002347">
    <property type="entry name" value="SDR_fam"/>
</dbReference>
<dbReference type="Proteomes" id="UP000326553">
    <property type="component" value="Chromosome"/>
</dbReference>
<dbReference type="InterPro" id="IPR050259">
    <property type="entry name" value="SDR"/>
</dbReference>
<dbReference type="PRINTS" id="PR00081">
    <property type="entry name" value="GDHRDH"/>
</dbReference>
<dbReference type="PROSITE" id="PS00061">
    <property type="entry name" value="ADH_SHORT"/>
    <property type="match status" value="1"/>
</dbReference>
<dbReference type="PANTHER" id="PTHR42879">
    <property type="entry name" value="3-OXOACYL-(ACYL-CARRIER-PROTEIN) REDUCTASE"/>
    <property type="match status" value="1"/>
</dbReference>
<dbReference type="Gene3D" id="3.40.50.720">
    <property type="entry name" value="NAD(P)-binding Rossmann-like Domain"/>
    <property type="match status" value="1"/>
</dbReference>
<name>A0A5J6HHF3_STRAD</name>
<dbReference type="InterPro" id="IPR036291">
    <property type="entry name" value="NAD(P)-bd_dom_sf"/>
</dbReference>
<dbReference type="KEGG" id="salw:CP975_02315"/>
<dbReference type="PANTHER" id="PTHR42879:SF2">
    <property type="entry name" value="3-OXOACYL-[ACYL-CARRIER-PROTEIN] REDUCTASE FABG"/>
    <property type="match status" value="1"/>
</dbReference>
<accession>A0A5J6HHF3</accession>
<reference evidence="3 4" key="1">
    <citation type="submission" date="2017-09" db="EMBL/GenBank/DDBJ databases">
        <authorList>
            <person name="Lee N."/>
            <person name="Cho B.-K."/>
        </authorList>
    </citation>
    <scope>NUCLEOTIDE SEQUENCE [LARGE SCALE GENOMIC DNA]</scope>
    <source>
        <strain evidence="3 4">ATCC 12461</strain>
    </source>
</reference>
<dbReference type="InterPro" id="IPR020904">
    <property type="entry name" value="Sc_DH/Rdtase_CS"/>
</dbReference>
<dbReference type="AlphaFoldDB" id="A0A5J6HHF3"/>
<dbReference type="FunFam" id="3.40.50.720:FF:000084">
    <property type="entry name" value="Short-chain dehydrogenase reductase"/>
    <property type="match status" value="1"/>
</dbReference>
<comment type="similarity">
    <text evidence="1">Belongs to the short-chain dehydrogenases/reductases (SDR) family.</text>
</comment>
<proteinExistence type="inferred from homology"/>
<dbReference type="OrthoDB" id="9786435at2"/>
<protein>
    <submittedName>
        <fullName evidence="3">SDR family oxidoreductase</fullName>
    </submittedName>
</protein>
<dbReference type="GO" id="GO:0032787">
    <property type="term" value="P:monocarboxylic acid metabolic process"/>
    <property type="evidence" value="ECO:0007669"/>
    <property type="project" value="UniProtKB-ARBA"/>
</dbReference>
<keyword evidence="4" id="KW-1185">Reference proteome</keyword>
<dbReference type="GO" id="GO:0016491">
    <property type="term" value="F:oxidoreductase activity"/>
    <property type="evidence" value="ECO:0007669"/>
    <property type="project" value="UniProtKB-KW"/>
</dbReference>